<comment type="caution">
    <text evidence="2">The sequence shown here is derived from an EMBL/GenBank/DDBJ whole genome shotgun (WGS) entry which is preliminary data.</text>
</comment>
<evidence type="ECO:0000256" key="1">
    <source>
        <dbReference type="SAM" id="MobiDB-lite"/>
    </source>
</evidence>
<feature type="region of interest" description="Disordered" evidence="1">
    <location>
        <begin position="7"/>
        <end position="27"/>
    </location>
</feature>
<dbReference type="AlphaFoldDB" id="A0A7J6ACT6"/>
<dbReference type="InterPro" id="IPR027921">
    <property type="entry name" value="NOPCHAP1"/>
</dbReference>
<proteinExistence type="predicted"/>
<evidence type="ECO:0000313" key="3">
    <source>
        <dbReference type="Proteomes" id="UP000593565"/>
    </source>
</evidence>
<feature type="compositionally biased region" description="Acidic residues" evidence="1">
    <location>
        <begin position="109"/>
        <end position="132"/>
    </location>
</feature>
<sequence length="157" mass="17573">MLQIRKVSGKMDVKKSNSPKSTSRDLLDCGNGQGIHEKLLLKSKCASSLQTEKVPRSSVLDRVQGFLPQLVLANETLRQQMETLPAGHFDIESVEEAERVIEMDVALVELEDSDSSEEEESSEEESSDEETASVETLKLPGNRKRKANIEELEKDRE</sequence>
<evidence type="ECO:0000313" key="2">
    <source>
        <dbReference type="EMBL" id="KAF4079817.1"/>
    </source>
</evidence>
<dbReference type="GO" id="GO:0062064">
    <property type="term" value="F:box C/D methylation guide snoRNP complex binding"/>
    <property type="evidence" value="ECO:0007669"/>
    <property type="project" value="TreeGrafter"/>
</dbReference>
<dbReference type="Proteomes" id="UP000593565">
    <property type="component" value="Unassembled WGS sequence"/>
</dbReference>
<dbReference type="GO" id="GO:0000492">
    <property type="term" value="P:box C/D snoRNP assembly"/>
    <property type="evidence" value="ECO:0007669"/>
    <property type="project" value="InterPro"/>
</dbReference>
<feature type="region of interest" description="Disordered" evidence="1">
    <location>
        <begin position="109"/>
        <end position="157"/>
    </location>
</feature>
<reference evidence="2 3" key="1">
    <citation type="submission" date="2020-02" db="EMBL/GenBank/DDBJ databases">
        <title>A chromosome-scale genome assembly of the black bullhead catfish (Ameiurus melas).</title>
        <authorList>
            <person name="Wen M."/>
            <person name="Zham M."/>
            <person name="Cabau C."/>
            <person name="Klopp C."/>
            <person name="Donnadieu C."/>
            <person name="Roques C."/>
            <person name="Bouchez O."/>
            <person name="Lampietro C."/>
            <person name="Jouanno E."/>
            <person name="Herpin A."/>
            <person name="Louis A."/>
            <person name="Berthelot C."/>
            <person name="Parey E."/>
            <person name="Roest-Crollius H."/>
            <person name="Braasch I."/>
            <person name="Postlethwait J."/>
            <person name="Robinson-Rechavi M."/>
            <person name="Echchiki A."/>
            <person name="Begum T."/>
            <person name="Montfort J."/>
            <person name="Schartl M."/>
            <person name="Bobe J."/>
            <person name="Guiguen Y."/>
        </authorList>
    </citation>
    <scope>NUCLEOTIDE SEQUENCE [LARGE SCALE GENOMIC DNA]</scope>
    <source>
        <strain evidence="2">M_S1</strain>
        <tissue evidence="2">Blood</tissue>
    </source>
</reference>
<gene>
    <name evidence="2" type="ORF">AMELA_G00182690</name>
</gene>
<dbReference type="Pfam" id="PF15370">
    <property type="entry name" value="NOPCHAP1"/>
    <property type="match status" value="1"/>
</dbReference>
<accession>A0A7J6ACT6</accession>
<dbReference type="PANTHER" id="PTHR28674">
    <property type="entry name" value="SIMILAR TO DNA SEGMENT, CHR 10, WAYNE STATE UNIVERSITY 102,-EXPRESSED"/>
    <property type="match status" value="1"/>
</dbReference>
<keyword evidence="3" id="KW-1185">Reference proteome</keyword>
<feature type="compositionally biased region" description="Basic and acidic residues" evidence="1">
    <location>
        <begin position="147"/>
        <end position="157"/>
    </location>
</feature>
<organism evidence="2 3">
    <name type="scientific">Ameiurus melas</name>
    <name type="common">Black bullhead</name>
    <name type="synonym">Silurus melas</name>
    <dbReference type="NCBI Taxonomy" id="219545"/>
    <lineage>
        <taxon>Eukaryota</taxon>
        <taxon>Metazoa</taxon>
        <taxon>Chordata</taxon>
        <taxon>Craniata</taxon>
        <taxon>Vertebrata</taxon>
        <taxon>Euteleostomi</taxon>
        <taxon>Actinopterygii</taxon>
        <taxon>Neopterygii</taxon>
        <taxon>Teleostei</taxon>
        <taxon>Ostariophysi</taxon>
        <taxon>Siluriformes</taxon>
        <taxon>Ictaluridae</taxon>
        <taxon>Ameiurus</taxon>
    </lineage>
</organism>
<dbReference type="EMBL" id="JAAGNN010000015">
    <property type="protein sequence ID" value="KAF4079817.1"/>
    <property type="molecule type" value="Genomic_DNA"/>
</dbReference>
<dbReference type="PANTHER" id="PTHR28674:SF1">
    <property type="entry name" value="NOP PROTEIN CHAPERONE 1"/>
    <property type="match status" value="1"/>
</dbReference>
<dbReference type="OrthoDB" id="1112980at2759"/>
<name>A0A7J6ACT6_AMEME</name>
<protein>
    <submittedName>
        <fullName evidence="2">Uncharacterized protein</fullName>
    </submittedName>
</protein>